<keyword evidence="2" id="KW-0479">Metal-binding</keyword>
<name>A0A7K3NIG7_9BACT</name>
<evidence type="ECO:0000256" key="1">
    <source>
        <dbReference type="ARBA" id="ARBA00006217"/>
    </source>
</evidence>
<comment type="similarity">
    <text evidence="1">Belongs to the beta-class carbonic anhydrase family.</text>
</comment>
<dbReference type="Proteomes" id="UP000469724">
    <property type="component" value="Unassembled WGS sequence"/>
</dbReference>
<accession>A0A7K3NIG7</accession>
<gene>
    <name evidence="3" type="ORF">G3N56_04225</name>
</gene>
<feature type="binding site" evidence="2">
    <location>
        <position position="134"/>
    </location>
    <ligand>
        <name>Zn(2+)</name>
        <dbReference type="ChEBI" id="CHEBI:29105"/>
    </ligand>
</feature>
<dbReference type="PANTHER" id="PTHR11002:SF79">
    <property type="entry name" value="CARBONIC ANHYDRASE 2"/>
    <property type="match status" value="1"/>
</dbReference>
<comment type="caution">
    <text evidence="3">The sequence shown here is derived from an EMBL/GenBank/DDBJ whole genome shotgun (WGS) entry which is preliminary data.</text>
</comment>
<dbReference type="GO" id="GO:0004089">
    <property type="term" value="F:carbonate dehydratase activity"/>
    <property type="evidence" value="ECO:0007669"/>
    <property type="project" value="InterPro"/>
</dbReference>
<dbReference type="AlphaFoldDB" id="A0A7K3NIG7"/>
<dbReference type="SUPFAM" id="SSF53056">
    <property type="entry name" value="beta-carbonic anhydrase, cab"/>
    <property type="match status" value="1"/>
</dbReference>
<organism evidence="3 4">
    <name type="scientific">Desulfolutivibrio sulfodismutans</name>
    <dbReference type="NCBI Taxonomy" id="63561"/>
    <lineage>
        <taxon>Bacteria</taxon>
        <taxon>Pseudomonadati</taxon>
        <taxon>Thermodesulfobacteriota</taxon>
        <taxon>Desulfovibrionia</taxon>
        <taxon>Desulfovibrionales</taxon>
        <taxon>Desulfovibrionaceae</taxon>
        <taxon>Desulfolutivibrio</taxon>
    </lineage>
</organism>
<dbReference type="SMART" id="SM00947">
    <property type="entry name" value="Pro_CA"/>
    <property type="match status" value="1"/>
</dbReference>
<feature type="binding site" evidence="2">
    <location>
        <position position="131"/>
    </location>
    <ligand>
        <name>Zn(2+)</name>
        <dbReference type="ChEBI" id="CHEBI:29105"/>
    </ligand>
</feature>
<keyword evidence="2" id="KW-0862">Zinc</keyword>
<dbReference type="GO" id="GO:0008270">
    <property type="term" value="F:zinc ion binding"/>
    <property type="evidence" value="ECO:0007669"/>
    <property type="project" value="InterPro"/>
</dbReference>
<dbReference type="EMBL" id="JAAGRQ010000011">
    <property type="protein sequence ID" value="NDY55950.1"/>
    <property type="molecule type" value="Genomic_DNA"/>
</dbReference>
<feature type="binding site" evidence="2">
    <location>
        <position position="80"/>
    </location>
    <ligand>
        <name>Zn(2+)</name>
        <dbReference type="ChEBI" id="CHEBI:29105"/>
    </ligand>
</feature>
<sequence length="240" mass="25121">MDRKIVGIVAVVGMILSAVLALATVDGAGVAPEAALARLKEGNAHFLAEAPTHRNRDMARREVTARQGQFPFAMILSCSDSRVPVEILFDQGVGDIFSVRTAGNVSGVMQLGSLEYGAEHLGARLLVVLGHSKCGAVTAVAKNAQEPGNIPAAVAPIVPAVKAVRDAHPGASEMEVADKAMVENVFQVIADIYADSPLLRGMARSGRIKVVGAFYHVETGKVDWLGAHPGEARILADTPS</sequence>
<dbReference type="Pfam" id="PF00484">
    <property type="entry name" value="Pro_CA"/>
    <property type="match status" value="1"/>
</dbReference>
<feature type="binding site" evidence="2">
    <location>
        <position position="78"/>
    </location>
    <ligand>
        <name>Zn(2+)</name>
        <dbReference type="ChEBI" id="CHEBI:29105"/>
    </ligand>
</feature>
<comment type="cofactor">
    <cofactor evidence="2">
        <name>Zn(2+)</name>
        <dbReference type="ChEBI" id="CHEBI:29105"/>
    </cofactor>
    <text evidence="2">Binds 1 zinc ion per subunit.</text>
</comment>
<protein>
    <submittedName>
        <fullName evidence="3">Carbonic anhydrase</fullName>
    </submittedName>
</protein>
<evidence type="ECO:0000313" key="4">
    <source>
        <dbReference type="Proteomes" id="UP000469724"/>
    </source>
</evidence>
<evidence type="ECO:0000256" key="2">
    <source>
        <dbReference type="PIRSR" id="PIRSR601765-1"/>
    </source>
</evidence>
<dbReference type="Gene3D" id="3.40.1050.10">
    <property type="entry name" value="Carbonic anhydrase"/>
    <property type="match status" value="1"/>
</dbReference>
<dbReference type="PANTHER" id="PTHR11002">
    <property type="entry name" value="CARBONIC ANHYDRASE"/>
    <property type="match status" value="1"/>
</dbReference>
<dbReference type="InterPro" id="IPR001765">
    <property type="entry name" value="Carbonic_anhydrase"/>
</dbReference>
<reference evidence="3 4" key="1">
    <citation type="submission" date="2020-02" db="EMBL/GenBank/DDBJ databases">
        <title>Comparative genomics of sulfur disproportionating microorganisms.</title>
        <authorList>
            <person name="Ward L.M."/>
            <person name="Bertran E."/>
            <person name="Johnston D.T."/>
        </authorList>
    </citation>
    <scope>NUCLEOTIDE SEQUENCE [LARGE SCALE GENOMIC DNA]</scope>
    <source>
        <strain evidence="3 4">DSM 3696</strain>
    </source>
</reference>
<proteinExistence type="inferred from homology"/>
<dbReference type="InterPro" id="IPR036874">
    <property type="entry name" value="Carbonic_anhydrase_sf"/>
</dbReference>
<keyword evidence="4" id="KW-1185">Reference proteome</keyword>
<dbReference type="CDD" id="cd03378">
    <property type="entry name" value="beta_CA_cladeC"/>
    <property type="match status" value="1"/>
</dbReference>
<dbReference type="RefSeq" id="WP_163301001.1">
    <property type="nucleotide sequence ID" value="NZ_JAAGRQ010000011.1"/>
</dbReference>
<evidence type="ECO:0000313" key="3">
    <source>
        <dbReference type="EMBL" id="NDY55950.1"/>
    </source>
</evidence>